<feature type="domain" description="Pyrrolo-quinoline quinone repeat" evidence="2">
    <location>
        <begin position="77"/>
        <end position="217"/>
    </location>
</feature>
<dbReference type="InterPro" id="IPR002372">
    <property type="entry name" value="PQQ_rpt_dom"/>
</dbReference>
<dbReference type="OrthoDB" id="136681at2157"/>
<dbReference type="Gene3D" id="2.40.10.480">
    <property type="match status" value="1"/>
</dbReference>
<dbReference type="RefSeq" id="WP_006883663.1">
    <property type="nucleotide sequence ID" value="NZ_AOIU01000023.1"/>
</dbReference>
<keyword evidence="4" id="KW-1185">Reference proteome</keyword>
<evidence type="ECO:0000313" key="3">
    <source>
        <dbReference type="EMBL" id="ELZ25771.1"/>
    </source>
</evidence>
<dbReference type="PROSITE" id="PS51257">
    <property type="entry name" value="PROKAR_LIPOPROTEIN"/>
    <property type="match status" value="1"/>
</dbReference>
<dbReference type="EMBL" id="AOIU01000023">
    <property type="protein sequence ID" value="ELZ25771.1"/>
    <property type="molecule type" value="Genomic_DNA"/>
</dbReference>
<dbReference type="PROSITE" id="PS51318">
    <property type="entry name" value="TAT"/>
    <property type="match status" value="1"/>
</dbReference>
<dbReference type="PANTHER" id="PTHR34512:SF30">
    <property type="entry name" value="OUTER MEMBRANE PROTEIN ASSEMBLY FACTOR BAMB"/>
    <property type="match status" value="1"/>
</dbReference>
<dbReference type="AlphaFoldDB" id="M0CRB7"/>
<dbReference type="Proteomes" id="UP000011626">
    <property type="component" value="Unassembled WGS sequence"/>
</dbReference>
<organism evidence="3 4">
    <name type="scientific">Halosimplex carlsbadense 2-9-1</name>
    <dbReference type="NCBI Taxonomy" id="797114"/>
    <lineage>
        <taxon>Archaea</taxon>
        <taxon>Methanobacteriati</taxon>
        <taxon>Methanobacteriota</taxon>
        <taxon>Stenosarchaea group</taxon>
        <taxon>Halobacteria</taxon>
        <taxon>Halobacteriales</taxon>
        <taxon>Haloarculaceae</taxon>
        <taxon>Halosimplex</taxon>
    </lineage>
</organism>
<evidence type="ECO:0000256" key="1">
    <source>
        <dbReference type="SAM" id="MobiDB-lite"/>
    </source>
</evidence>
<dbReference type="STRING" id="797114.C475_09939"/>
<proteinExistence type="predicted"/>
<dbReference type="InterPro" id="IPR011047">
    <property type="entry name" value="Quinoprotein_ADH-like_sf"/>
</dbReference>
<feature type="domain" description="Pyrrolo-quinoline quinone repeat" evidence="2">
    <location>
        <begin position="279"/>
        <end position="403"/>
    </location>
</feature>
<dbReference type="eggNOG" id="arCOG02556">
    <property type="taxonomic scope" value="Archaea"/>
</dbReference>
<dbReference type="PATRIC" id="fig|797114.5.peg.2023"/>
<dbReference type="InterPro" id="IPR006311">
    <property type="entry name" value="TAT_signal"/>
</dbReference>
<comment type="caution">
    <text evidence="3">The sequence shown here is derived from an EMBL/GenBank/DDBJ whole genome shotgun (WGS) entry which is preliminary data.</text>
</comment>
<evidence type="ECO:0000313" key="4">
    <source>
        <dbReference type="Proteomes" id="UP000011626"/>
    </source>
</evidence>
<gene>
    <name evidence="3" type="ORF">C475_09939</name>
</gene>
<protein>
    <submittedName>
        <fullName evidence="3">Pyrrolo-quinoline quinone</fullName>
    </submittedName>
</protein>
<dbReference type="Gene3D" id="2.130.10.10">
    <property type="entry name" value="YVTN repeat-like/Quinoprotein amine dehydrogenase"/>
    <property type="match status" value="2"/>
</dbReference>
<dbReference type="SMART" id="SM00564">
    <property type="entry name" value="PQQ"/>
    <property type="match status" value="7"/>
</dbReference>
<dbReference type="Pfam" id="PF13360">
    <property type="entry name" value="PQQ_2"/>
    <property type="match status" value="2"/>
</dbReference>
<dbReference type="PANTHER" id="PTHR34512">
    <property type="entry name" value="CELL SURFACE PROTEIN"/>
    <property type="match status" value="1"/>
</dbReference>
<dbReference type="SUPFAM" id="SSF50998">
    <property type="entry name" value="Quinoprotein alcohol dehydrogenase-like"/>
    <property type="match status" value="2"/>
</dbReference>
<name>M0CRB7_9EURY</name>
<accession>M0CRB7</accession>
<dbReference type="InterPro" id="IPR018391">
    <property type="entry name" value="PQQ_b-propeller_rpt"/>
</dbReference>
<sequence>MPSHSRRRFLAAVGAASLAGCTLADGTGLGGDGWPETAETTTDPLPDESNGWPQFGRDARHSGFAPEVRIDDPTEEWSVERSGGLATPAVVGDRVFVYGSTATESGDGDGECMVDALRASDGRREWRRPLPGFGDAISGCPPLVYHGSVYVGTASRTGIHVIDARDGSPRWSHETGGSINEAALGYRGTVYSSTGSELLAFDQRGREQWTYRTGDDRLASGSPAGADGRVLYTTSIVGTVVALEPGGTGSSDWRYVREASFGTPTVANGAAYVPARFENSRIHAVDLADGERRWKRPVDLVTGLATDGDRLYGATGSGDLVAVTTVDGTERWRTTLAESEGANLDTRPLVTDRSVVVTADAADASGSATTTAVDRRTGERRWSVDHAVDRGLRGAVAAGGRVYVPLYASDEPVYRLVALSDR</sequence>
<feature type="region of interest" description="Disordered" evidence="1">
    <location>
        <begin position="29"/>
        <end position="50"/>
    </location>
</feature>
<evidence type="ECO:0000259" key="2">
    <source>
        <dbReference type="Pfam" id="PF13360"/>
    </source>
</evidence>
<dbReference type="InterPro" id="IPR015943">
    <property type="entry name" value="WD40/YVTN_repeat-like_dom_sf"/>
</dbReference>
<reference evidence="3 4" key="1">
    <citation type="journal article" date="2014" name="PLoS Genet.">
        <title>Phylogenetically driven sequencing of extremely halophilic archaea reveals strategies for static and dynamic osmo-response.</title>
        <authorList>
            <person name="Becker E.A."/>
            <person name="Seitzer P.M."/>
            <person name="Tritt A."/>
            <person name="Larsen D."/>
            <person name="Krusor M."/>
            <person name="Yao A.I."/>
            <person name="Wu D."/>
            <person name="Madern D."/>
            <person name="Eisen J.A."/>
            <person name="Darling A.E."/>
            <person name="Facciotti M.T."/>
        </authorList>
    </citation>
    <scope>NUCLEOTIDE SEQUENCE [LARGE SCALE GENOMIC DNA]</scope>
    <source>
        <strain evidence="3 4">2-9-1</strain>
    </source>
</reference>